<name>A0A067LTL0_BOTB1</name>
<dbReference type="EMBL" id="KL198138">
    <property type="protein sequence ID" value="KDQ06399.1"/>
    <property type="molecule type" value="Genomic_DNA"/>
</dbReference>
<gene>
    <name evidence="2" type="ORF">BOTBODRAFT_181637</name>
</gene>
<dbReference type="AlphaFoldDB" id="A0A067LTL0"/>
<dbReference type="Proteomes" id="UP000027195">
    <property type="component" value="Unassembled WGS sequence"/>
</dbReference>
<sequence>MFPFYPPPANAPPPVMPPMTFEQIQTLYAQAMQAHAARELDMQNIAPELRGINGQPAMNQLGTSGSGQPAPSVQLNDQTQNNVGQAASDQSGLRDALAEVQAELNEFRTRLATQEANAQPVSQSASRKRKRMDNGKICTGSKPEGEWNDAERALKSLLATAIARTIREVTSVLNAKTRWPRAPGPDEPARLHPETEKAVVTYNFELKVNDPSNYAIIEHAAKLVYAEFKSPDRPGSADLPPFTVEWIIELGKTSVRGWKITYDAEKSAEKKLRLARNKHNTHLHNRRKEKAGNRRKGAEIFKEETGIDVAPLIHEDWMSDELGTEPEDEPNWKVNLLKSKGMYDGVKHQIKTFGVFETVKPNWRSEKFEDLMHWMDHVLEAQSQDKEKKTGAKRRLRLYNDRTTDKPPGRTPPNFAVDPDWLKNCGKVQYAEETKMYLKMPDVPGFAGDEFEAPYHKVDGELFPIESDDD</sequence>
<dbReference type="HOGENOM" id="CLU_618187_0_0_1"/>
<evidence type="ECO:0000313" key="3">
    <source>
        <dbReference type="Proteomes" id="UP000027195"/>
    </source>
</evidence>
<evidence type="ECO:0000313" key="2">
    <source>
        <dbReference type="EMBL" id="KDQ06399.1"/>
    </source>
</evidence>
<feature type="region of interest" description="Disordered" evidence="1">
    <location>
        <begin position="114"/>
        <end position="144"/>
    </location>
</feature>
<organism evidence="2 3">
    <name type="scientific">Botryobasidium botryosum (strain FD-172 SS1)</name>
    <dbReference type="NCBI Taxonomy" id="930990"/>
    <lineage>
        <taxon>Eukaryota</taxon>
        <taxon>Fungi</taxon>
        <taxon>Dikarya</taxon>
        <taxon>Basidiomycota</taxon>
        <taxon>Agaricomycotina</taxon>
        <taxon>Agaricomycetes</taxon>
        <taxon>Cantharellales</taxon>
        <taxon>Botryobasidiaceae</taxon>
        <taxon>Botryobasidium</taxon>
    </lineage>
</organism>
<accession>A0A067LTL0</accession>
<feature type="compositionally biased region" description="Polar residues" evidence="1">
    <location>
        <begin position="114"/>
        <end position="125"/>
    </location>
</feature>
<dbReference type="OrthoDB" id="2803764at2759"/>
<keyword evidence="3" id="KW-1185">Reference proteome</keyword>
<dbReference type="InParanoid" id="A0A067LTL0"/>
<protein>
    <submittedName>
        <fullName evidence="2">Uncharacterized protein</fullName>
    </submittedName>
</protein>
<proteinExistence type="predicted"/>
<evidence type="ECO:0000256" key="1">
    <source>
        <dbReference type="SAM" id="MobiDB-lite"/>
    </source>
</evidence>
<reference evidence="3" key="1">
    <citation type="journal article" date="2014" name="Proc. Natl. Acad. Sci. U.S.A.">
        <title>Extensive sampling of basidiomycete genomes demonstrates inadequacy of the white-rot/brown-rot paradigm for wood decay fungi.</title>
        <authorList>
            <person name="Riley R."/>
            <person name="Salamov A.A."/>
            <person name="Brown D.W."/>
            <person name="Nagy L.G."/>
            <person name="Floudas D."/>
            <person name="Held B.W."/>
            <person name="Levasseur A."/>
            <person name="Lombard V."/>
            <person name="Morin E."/>
            <person name="Otillar R."/>
            <person name="Lindquist E.A."/>
            <person name="Sun H."/>
            <person name="LaButti K.M."/>
            <person name="Schmutz J."/>
            <person name="Jabbour D."/>
            <person name="Luo H."/>
            <person name="Baker S.E."/>
            <person name="Pisabarro A.G."/>
            <person name="Walton J.D."/>
            <person name="Blanchette R.A."/>
            <person name="Henrissat B."/>
            <person name="Martin F."/>
            <person name="Cullen D."/>
            <person name="Hibbett D.S."/>
            <person name="Grigoriev I.V."/>
        </authorList>
    </citation>
    <scope>NUCLEOTIDE SEQUENCE [LARGE SCALE GENOMIC DNA]</scope>
    <source>
        <strain evidence="3">FD-172 SS1</strain>
    </source>
</reference>
<feature type="region of interest" description="Disordered" evidence="1">
    <location>
        <begin position="52"/>
        <end position="90"/>
    </location>
</feature>
<feature type="compositionally biased region" description="Polar residues" evidence="1">
    <location>
        <begin position="56"/>
        <end position="90"/>
    </location>
</feature>